<name>A0A8J2H9A0_COTCN</name>
<proteinExistence type="predicted"/>
<feature type="signal peptide" evidence="1">
    <location>
        <begin position="1"/>
        <end position="18"/>
    </location>
</feature>
<reference evidence="2" key="1">
    <citation type="submission" date="2021-04" db="EMBL/GenBank/DDBJ databases">
        <authorList>
            <person name="Chebbi M.A.C M."/>
        </authorList>
    </citation>
    <scope>NUCLEOTIDE SEQUENCE</scope>
</reference>
<dbReference type="EMBL" id="CAJNRD030001119">
    <property type="protein sequence ID" value="CAG5087995.1"/>
    <property type="molecule type" value="Genomic_DNA"/>
</dbReference>
<keyword evidence="1" id="KW-0732">Signal</keyword>
<dbReference type="Proteomes" id="UP000786811">
    <property type="component" value="Unassembled WGS sequence"/>
</dbReference>
<dbReference type="AlphaFoldDB" id="A0A8J2H9A0"/>
<comment type="caution">
    <text evidence="2">The sequence shown here is derived from an EMBL/GenBank/DDBJ whole genome shotgun (WGS) entry which is preliminary data.</text>
</comment>
<gene>
    <name evidence="2" type="ORF">HICCMSTLAB_LOCUS4675</name>
</gene>
<organism evidence="2 3">
    <name type="scientific">Cotesia congregata</name>
    <name type="common">Parasitoid wasp</name>
    <name type="synonym">Apanteles congregatus</name>
    <dbReference type="NCBI Taxonomy" id="51543"/>
    <lineage>
        <taxon>Eukaryota</taxon>
        <taxon>Metazoa</taxon>
        <taxon>Ecdysozoa</taxon>
        <taxon>Arthropoda</taxon>
        <taxon>Hexapoda</taxon>
        <taxon>Insecta</taxon>
        <taxon>Pterygota</taxon>
        <taxon>Neoptera</taxon>
        <taxon>Endopterygota</taxon>
        <taxon>Hymenoptera</taxon>
        <taxon>Apocrita</taxon>
        <taxon>Ichneumonoidea</taxon>
        <taxon>Braconidae</taxon>
        <taxon>Microgastrinae</taxon>
        <taxon>Cotesia</taxon>
    </lineage>
</organism>
<evidence type="ECO:0000256" key="1">
    <source>
        <dbReference type="SAM" id="SignalP"/>
    </source>
</evidence>
<sequence length="231" mass="26377">MIFLKICVLLLFIDFGFGYIIRIGDSDEEIVDGWHLYLRGAYSKNLYVCEGIFIHGQIFLTDPYCIHSIIKQYAINEVFISNSPDKSSTRIPVDLKANLYYNENLSNGYDESRRQTVFIVTKEQIVINHDHEEFIELPKNVKDVDFSSCFLREHGKYVASVSPCSVEDHNNVIICSYNSHVSVGALVICRLKDHPMTLVLVGISSQHKFLKNNGTKSSIELENYWSVVTAL</sequence>
<evidence type="ECO:0008006" key="4">
    <source>
        <dbReference type="Google" id="ProtNLM"/>
    </source>
</evidence>
<feature type="chain" id="PRO_5035166578" description="Peptidase S1 domain-containing protein" evidence="1">
    <location>
        <begin position="19"/>
        <end position="231"/>
    </location>
</feature>
<evidence type="ECO:0000313" key="3">
    <source>
        <dbReference type="Proteomes" id="UP000786811"/>
    </source>
</evidence>
<keyword evidence="3" id="KW-1185">Reference proteome</keyword>
<evidence type="ECO:0000313" key="2">
    <source>
        <dbReference type="EMBL" id="CAG5087995.1"/>
    </source>
</evidence>
<protein>
    <recommendedName>
        <fullName evidence="4">Peptidase S1 domain-containing protein</fullName>
    </recommendedName>
</protein>
<accession>A0A8J2H9A0</accession>